<comment type="caution">
    <text evidence="4">The sequence shown here is derived from an EMBL/GenBank/DDBJ whole genome shotgun (WGS) entry which is preliminary data.</text>
</comment>
<keyword evidence="5" id="KW-1185">Reference proteome</keyword>
<evidence type="ECO:0000313" key="5">
    <source>
        <dbReference type="Proteomes" id="UP001050691"/>
    </source>
</evidence>
<feature type="region of interest" description="Disordered" evidence="2">
    <location>
        <begin position="86"/>
        <end position="132"/>
    </location>
</feature>
<organism evidence="4 5">
    <name type="scientific">Clathrus columnatus</name>
    <dbReference type="NCBI Taxonomy" id="1419009"/>
    <lineage>
        <taxon>Eukaryota</taxon>
        <taxon>Fungi</taxon>
        <taxon>Dikarya</taxon>
        <taxon>Basidiomycota</taxon>
        <taxon>Agaricomycotina</taxon>
        <taxon>Agaricomycetes</taxon>
        <taxon>Phallomycetidae</taxon>
        <taxon>Phallales</taxon>
        <taxon>Clathraceae</taxon>
        <taxon>Clathrus</taxon>
    </lineage>
</organism>
<feature type="compositionally biased region" description="Basic residues" evidence="2">
    <location>
        <begin position="244"/>
        <end position="260"/>
    </location>
</feature>
<evidence type="ECO:0000259" key="3">
    <source>
        <dbReference type="PROSITE" id="PS50157"/>
    </source>
</evidence>
<dbReference type="EMBL" id="BPWL01000006">
    <property type="protein sequence ID" value="GJJ11436.1"/>
    <property type="molecule type" value="Genomic_DNA"/>
</dbReference>
<feature type="compositionally biased region" description="Polar residues" evidence="2">
    <location>
        <begin position="111"/>
        <end position="132"/>
    </location>
</feature>
<gene>
    <name evidence="4" type="ORF">Clacol_005669</name>
</gene>
<dbReference type="InterPro" id="IPR013087">
    <property type="entry name" value="Znf_C2H2_type"/>
</dbReference>
<feature type="domain" description="C2H2-type" evidence="3">
    <location>
        <begin position="222"/>
        <end position="252"/>
    </location>
</feature>
<dbReference type="SMART" id="SM00355">
    <property type="entry name" value="ZnF_C2H2"/>
    <property type="match status" value="2"/>
</dbReference>
<proteinExistence type="predicted"/>
<feature type="region of interest" description="Disordered" evidence="2">
    <location>
        <begin position="241"/>
        <end position="260"/>
    </location>
</feature>
<accession>A0AAV5AG29</accession>
<dbReference type="Gene3D" id="3.30.160.60">
    <property type="entry name" value="Classic Zinc Finger"/>
    <property type="match status" value="1"/>
</dbReference>
<reference evidence="4" key="1">
    <citation type="submission" date="2021-10" db="EMBL/GenBank/DDBJ databases">
        <title>De novo Genome Assembly of Clathrus columnatus (Basidiomycota, Fungi) Using Illumina and Nanopore Sequence Data.</title>
        <authorList>
            <person name="Ogiso-Tanaka E."/>
            <person name="Itagaki H."/>
            <person name="Hosoya T."/>
            <person name="Hosaka K."/>
        </authorList>
    </citation>
    <scope>NUCLEOTIDE SEQUENCE</scope>
    <source>
        <strain evidence="4">MO-923</strain>
    </source>
</reference>
<dbReference type="PROSITE" id="PS00028">
    <property type="entry name" value="ZINC_FINGER_C2H2_1"/>
    <property type="match status" value="1"/>
</dbReference>
<dbReference type="PROSITE" id="PS50157">
    <property type="entry name" value="ZINC_FINGER_C2H2_2"/>
    <property type="match status" value="1"/>
</dbReference>
<evidence type="ECO:0000256" key="1">
    <source>
        <dbReference type="PROSITE-ProRule" id="PRU00042"/>
    </source>
</evidence>
<protein>
    <recommendedName>
        <fullName evidence="3">C2H2-type domain-containing protein</fullName>
    </recommendedName>
</protein>
<keyword evidence="1" id="KW-0863">Zinc-finger</keyword>
<evidence type="ECO:0000256" key="2">
    <source>
        <dbReference type="SAM" id="MobiDB-lite"/>
    </source>
</evidence>
<keyword evidence="1" id="KW-0479">Metal-binding</keyword>
<dbReference type="Proteomes" id="UP001050691">
    <property type="component" value="Unassembled WGS sequence"/>
</dbReference>
<name>A0AAV5AG29_9AGAM</name>
<dbReference type="AlphaFoldDB" id="A0AAV5AG29"/>
<keyword evidence="1" id="KW-0862">Zinc</keyword>
<sequence length="260" mass="28975">MDGIHCKTMKLLMEINNCNDQIYAHSRASNIPGFPSDPYIRLQNPVFDYALPLHQIDPFLLRQDVIGNTSQWDAVSSTTSAADSIASVNAKPMDRGGESITDLSFKEPVSSHPTISPSPAITSNQEAGSSSRTHNLVKLETTPSEFFSRLIQQTPQGFHCGLLGCTFPHKTFSSAEAVIEHIRTEDVPQRKPLAVWCSCNKWFSSKSIGLRHVISENEGMQYKCPIAKCTRQFKRKDQMVSHLRAGHPKTPKRRKARGVV</sequence>
<evidence type="ECO:0000313" key="4">
    <source>
        <dbReference type="EMBL" id="GJJ11436.1"/>
    </source>
</evidence>
<dbReference type="GO" id="GO:0008270">
    <property type="term" value="F:zinc ion binding"/>
    <property type="evidence" value="ECO:0007669"/>
    <property type="project" value="UniProtKB-KW"/>
</dbReference>